<evidence type="ECO:0000256" key="1">
    <source>
        <dbReference type="ARBA" id="ARBA00004123"/>
    </source>
</evidence>
<accession>A0AAD9IKW5</accession>
<evidence type="ECO:0000256" key="7">
    <source>
        <dbReference type="SAM" id="Coils"/>
    </source>
</evidence>
<dbReference type="PANTHER" id="PTHR12144:SF0">
    <property type="entry name" value="NEGATIVE ELONGATION FACTOR C_D"/>
    <property type="match status" value="1"/>
</dbReference>
<dbReference type="Pfam" id="PF04858">
    <property type="entry name" value="TH1"/>
    <property type="match status" value="1"/>
</dbReference>
<keyword evidence="7" id="KW-0175">Coiled coil</keyword>
<feature type="region of interest" description="Disordered" evidence="8">
    <location>
        <begin position="20"/>
        <end position="75"/>
    </location>
</feature>
<dbReference type="InterPro" id="IPR006942">
    <property type="entry name" value="TH1"/>
</dbReference>
<feature type="compositionally biased region" description="Basic and acidic residues" evidence="8">
    <location>
        <begin position="24"/>
        <end position="34"/>
    </location>
</feature>
<dbReference type="PANTHER" id="PTHR12144">
    <property type="entry name" value="NEGATIVE ELONGATION FACTOR D"/>
    <property type="match status" value="1"/>
</dbReference>
<evidence type="ECO:0000313" key="10">
    <source>
        <dbReference type="Proteomes" id="UP001255856"/>
    </source>
</evidence>
<proteinExistence type="inferred from homology"/>
<reference evidence="9" key="1">
    <citation type="submission" date="2021-01" db="EMBL/GenBank/DDBJ databases">
        <authorList>
            <person name="Eckstrom K.M.E."/>
        </authorList>
    </citation>
    <scope>NUCLEOTIDE SEQUENCE</scope>
    <source>
        <strain evidence="9">UVCC 0001</strain>
    </source>
</reference>
<dbReference type="GO" id="GO:0003723">
    <property type="term" value="F:RNA binding"/>
    <property type="evidence" value="ECO:0007669"/>
    <property type="project" value="TreeGrafter"/>
</dbReference>
<evidence type="ECO:0000256" key="3">
    <source>
        <dbReference type="ARBA" id="ARBA00022491"/>
    </source>
</evidence>
<dbReference type="AlphaFoldDB" id="A0AAD9IKW5"/>
<evidence type="ECO:0000256" key="5">
    <source>
        <dbReference type="ARBA" id="ARBA00023163"/>
    </source>
</evidence>
<keyword evidence="5" id="KW-0804">Transcription</keyword>
<evidence type="ECO:0000256" key="4">
    <source>
        <dbReference type="ARBA" id="ARBA00023015"/>
    </source>
</evidence>
<organism evidence="9 10">
    <name type="scientific">Prototheca wickerhamii</name>
    <dbReference type="NCBI Taxonomy" id="3111"/>
    <lineage>
        <taxon>Eukaryota</taxon>
        <taxon>Viridiplantae</taxon>
        <taxon>Chlorophyta</taxon>
        <taxon>core chlorophytes</taxon>
        <taxon>Trebouxiophyceae</taxon>
        <taxon>Chlorellales</taxon>
        <taxon>Chlorellaceae</taxon>
        <taxon>Prototheca</taxon>
    </lineage>
</organism>
<evidence type="ECO:0000256" key="2">
    <source>
        <dbReference type="ARBA" id="ARBA00005726"/>
    </source>
</evidence>
<dbReference type="EMBL" id="JASFZW010000002">
    <property type="protein sequence ID" value="KAK2079541.1"/>
    <property type="molecule type" value="Genomic_DNA"/>
</dbReference>
<gene>
    <name evidence="9" type="ORF">QBZ16_001935</name>
</gene>
<feature type="region of interest" description="Disordered" evidence="8">
    <location>
        <begin position="367"/>
        <end position="390"/>
    </location>
</feature>
<name>A0AAD9IKW5_PROWI</name>
<comment type="similarity">
    <text evidence="2">Belongs to the NELF-D family.</text>
</comment>
<dbReference type="GO" id="GO:0032021">
    <property type="term" value="C:NELF complex"/>
    <property type="evidence" value="ECO:0007669"/>
    <property type="project" value="TreeGrafter"/>
</dbReference>
<keyword evidence="4" id="KW-0805">Transcription regulation</keyword>
<evidence type="ECO:0000256" key="6">
    <source>
        <dbReference type="ARBA" id="ARBA00023242"/>
    </source>
</evidence>
<keyword evidence="3" id="KW-0678">Repressor</keyword>
<dbReference type="Proteomes" id="UP001255856">
    <property type="component" value="Unassembled WGS sequence"/>
</dbReference>
<sequence length="745" mass="78835">MDVQSEPMLADLRLTLEQALEGFSPRKADEDARSRATPVRLSITPPAWQTNWVGQSGADAEEGTGTQPSSPPTEVVPAGERAALLEQIGVLLSSVESLHTALRDERAHSAYLEEEIARLRSERANAKTMSGRSDAAATLNELEAFLRQPDAVLEPTIVERLKQYVMCQGQPQQAVEYLTDGYQGYAQMAVLMCQWLASTATPGEERSPEQPPAPPMDEACLLRMLIEERFDPDKFNSIFARGGSGAPSWLNGLLMDADGRKLIYSLSAKFSNSLLLNFAIQKVLQQPGREAEVAAVGPSLGSYFGVFHRLVVSRLAAAAATDSEEELKKISQEIKQNAARGQHTYLYVQALLHYLAEQPAGAVGGEVAASSTADGPAAESSASIHQLPSRPGARFRRIAAELEESTAEEHGPSVRRLSRLFLPGPREPADEPVLELLSEVAAAAAQPSLEAVAKLHAAVAAAPDRYLAWLRRPRVFEVLLTALFGPGPPLGASATAALTGLLALAAAGPGEAAEATRAALEQAARLCRAALQEGRPLEGAPPAERVLARPVCAAGVLTGLALRLTRSAFWSGALHAADPLPLLGLLRAIIAAHPRLHGRVRSLLGRTLRALGNASHDVARGLLDCAAALVQAGHVLETLAWAEAWAAEGADPSLLRHLVFAVLEVAAPPYSSAFAGALLRLMMRAGVKPLGGPGGGKAPPAAAARQTLLEEFAAACGALKFRPPLLAREAKFLQALCESSKGTAL</sequence>
<feature type="coiled-coil region" evidence="7">
    <location>
        <begin position="102"/>
        <end position="129"/>
    </location>
</feature>
<evidence type="ECO:0000256" key="8">
    <source>
        <dbReference type="SAM" id="MobiDB-lite"/>
    </source>
</evidence>
<protein>
    <submittedName>
        <fullName evidence="9">Uncharacterized protein</fullName>
    </submittedName>
</protein>
<keyword evidence="10" id="KW-1185">Reference proteome</keyword>
<dbReference type="GO" id="GO:0034244">
    <property type="term" value="P:negative regulation of transcription elongation by RNA polymerase II"/>
    <property type="evidence" value="ECO:0007669"/>
    <property type="project" value="TreeGrafter"/>
</dbReference>
<comment type="caution">
    <text evidence="9">The sequence shown here is derived from an EMBL/GenBank/DDBJ whole genome shotgun (WGS) entry which is preliminary data.</text>
</comment>
<keyword evidence="6" id="KW-0539">Nucleus</keyword>
<comment type="subcellular location">
    <subcellularLocation>
        <location evidence="1">Nucleus</location>
    </subcellularLocation>
</comment>
<evidence type="ECO:0000313" key="9">
    <source>
        <dbReference type="EMBL" id="KAK2079541.1"/>
    </source>
</evidence>